<evidence type="ECO:0000256" key="3">
    <source>
        <dbReference type="ARBA" id="ARBA00023274"/>
    </source>
</evidence>
<evidence type="ECO:0000313" key="5">
    <source>
        <dbReference type="EMBL" id="AAS79070.1"/>
    </source>
</evidence>
<reference evidence="5" key="1">
    <citation type="submission" date="2003-12" db="EMBL/GenBank/DDBJ databases">
        <authorList>
            <person name="Oudot-Le Secq M.-P."/>
            <person name="Stam W.T."/>
            <person name="Olsen J.L."/>
        </authorList>
    </citation>
    <scope>NUCLEOTIDE SEQUENCE</scope>
</reference>
<gene>
    <name evidence="5" type="primary">rps7</name>
</gene>
<keyword evidence="3" id="KW-0687">Ribonucleoprotein</keyword>
<dbReference type="SUPFAM" id="SSF47973">
    <property type="entry name" value="Ribosomal protein S7"/>
    <property type="match status" value="1"/>
</dbReference>
<dbReference type="Gene3D" id="1.10.455.10">
    <property type="entry name" value="Ribosomal protein S7 domain"/>
    <property type="match status" value="1"/>
</dbReference>
<reference evidence="5" key="2">
    <citation type="journal article" date="2006" name="Curr. Genet.">
        <title>Complete mitochondrial genomes of the three brown algae (Heterokonta: Phaeophyceae) Dictyota dichotoma, Fucus vesiculosus and Desmarestia viridis.</title>
        <authorList>
            <person name="Oudot-Le Secq M.P."/>
            <person name="Loiseaux-de Goer S."/>
            <person name="Stam W.T."/>
            <person name="Olsen J.L."/>
        </authorList>
    </citation>
    <scope>NUCLEOTIDE SEQUENCE</scope>
</reference>
<keyword evidence="2 5" id="KW-0689">Ribosomal protein</keyword>
<proteinExistence type="inferred from homology"/>
<geneLocation type="mitochondrion" evidence="5"/>
<evidence type="ECO:0000256" key="2">
    <source>
        <dbReference type="ARBA" id="ARBA00022980"/>
    </source>
</evidence>
<dbReference type="Pfam" id="PF00177">
    <property type="entry name" value="Ribosomal_S7"/>
    <property type="match status" value="1"/>
</dbReference>
<dbReference type="GeneID" id="3860862"/>
<comment type="similarity">
    <text evidence="1">Belongs to the universal ribosomal protein uS7 family.</text>
</comment>
<keyword evidence="5" id="KW-0496">Mitochondrion</keyword>
<evidence type="ECO:0000259" key="4">
    <source>
        <dbReference type="Pfam" id="PF00177"/>
    </source>
</evidence>
<evidence type="ECO:0000256" key="1">
    <source>
        <dbReference type="ARBA" id="ARBA00007151"/>
    </source>
</evidence>
<feature type="domain" description="Small ribosomal subunit protein uS7" evidence="4">
    <location>
        <begin position="9"/>
        <end position="147"/>
    </location>
</feature>
<dbReference type="EMBL" id="AY500368">
    <property type="protein sequence ID" value="AAS79070.1"/>
    <property type="molecule type" value="Genomic_DNA"/>
</dbReference>
<dbReference type="InterPro" id="IPR023798">
    <property type="entry name" value="Ribosomal_uS7_dom"/>
</dbReference>
<sequence>MNQFDQFQEDPLVRKIVNLLTKNGKKSKSEKILIKIFFFIQANYPGQVLRIFYLAIYNSQLFVGIRLKSKGKKYRRSTGSKDSFVPYFIKSNKSQTLAIRSILGVGKQGNSFLNVWENLSQELLDASLIKGETLYHRYNVHNLSGLNRRYYRYRWNRKVPIDLDSLLLLEDKVGFRFFSEKRKDILRLKKIHDMCFF</sequence>
<dbReference type="GO" id="GO:0005840">
    <property type="term" value="C:ribosome"/>
    <property type="evidence" value="ECO:0007669"/>
    <property type="project" value="UniProtKB-KW"/>
</dbReference>
<organism evidence="5">
    <name type="scientific">Dictyota dichotoma</name>
    <dbReference type="NCBI Taxonomy" id="2876"/>
    <lineage>
        <taxon>Eukaryota</taxon>
        <taxon>Sar</taxon>
        <taxon>Stramenopiles</taxon>
        <taxon>Ochrophyta</taxon>
        <taxon>PX clade</taxon>
        <taxon>Phaeophyceae</taxon>
        <taxon>Dictyotales</taxon>
        <taxon>Dictyotaceae</taxon>
        <taxon>Dictyota</taxon>
    </lineage>
</organism>
<protein>
    <submittedName>
        <fullName evidence="5">Ribosomal protein S7</fullName>
    </submittedName>
</protein>
<accession>Q2TUC5</accession>
<dbReference type="AlphaFoldDB" id="Q2TUC5"/>
<dbReference type="RefSeq" id="YP_448685.1">
    <property type="nucleotide sequence ID" value="NC_007685.1"/>
</dbReference>
<dbReference type="GO" id="GO:1990904">
    <property type="term" value="C:ribonucleoprotein complex"/>
    <property type="evidence" value="ECO:0007669"/>
    <property type="project" value="UniProtKB-KW"/>
</dbReference>
<name>Q2TUC5_DICDH</name>
<dbReference type="InterPro" id="IPR036823">
    <property type="entry name" value="Ribosomal_uS7_dom_sf"/>
</dbReference>